<dbReference type="InterPro" id="IPR015897">
    <property type="entry name" value="CHK_kinase-like"/>
</dbReference>
<dbReference type="PANTHER" id="PTHR11012:SF54">
    <property type="entry name" value="CHK KINASE-LIKE DOMAIN-CONTAINING PROTEIN"/>
    <property type="match status" value="1"/>
</dbReference>
<dbReference type="Pfam" id="PF02958">
    <property type="entry name" value="EcKL"/>
    <property type="match status" value="1"/>
</dbReference>
<dbReference type="InterPro" id="IPR004119">
    <property type="entry name" value="EcKL"/>
</dbReference>
<organism evidence="3 4">
    <name type="scientific">Pseudolycoriella hygida</name>
    <dbReference type="NCBI Taxonomy" id="35572"/>
    <lineage>
        <taxon>Eukaryota</taxon>
        <taxon>Metazoa</taxon>
        <taxon>Ecdysozoa</taxon>
        <taxon>Arthropoda</taxon>
        <taxon>Hexapoda</taxon>
        <taxon>Insecta</taxon>
        <taxon>Pterygota</taxon>
        <taxon>Neoptera</taxon>
        <taxon>Endopterygota</taxon>
        <taxon>Diptera</taxon>
        <taxon>Nematocera</taxon>
        <taxon>Sciaroidea</taxon>
        <taxon>Sciaridae</taxon>
        <taxon>Pseudolycoriella</taxon>
    </lineage>
</organism>
<dbReference type="SMART" id="SM00587">
    <property type="entry name" value="CHK"/>
    <property type="match status" value="1"/>
</dbReference>
<dbReference type="PANTHER" id="PTHR11012">
    <property type="entry name" value="PROTEIN KINASE-LIKE DOMAIN-CONTAINING"/>
    <property type="match status" value="1"/>
</dbReference>
<dbReference type="EMBL" id="WJQU01002587">
    <property type="protein sequence ID" value="KAJ6632707.1"/>
    <property type="molecule type" value="Genomic_DNA"/>
</dbReference>
<evidence type="ECO:0000256" key="1">
    <source>
        <dbReference type="SAM" id="MobiDB-lite"/>
    </source>
</evidence>
<name>A0A9Q0MJZ7_9DIPT</name>
<dbReference type="AlphaFoldDB" id="A0A9Q0MJZ7"/>
<feature type="region of interest" description="Disordered" evidence="1">
    <location>
        <begin position="1"/>
        <end position="76"/>
    </location>
</feature>
<feature type="compositionally biased region" description="Polar residues" evidence="1">
    <location>
        <begin position="62"/>
        <end position="76"/>
    </location>
</feature>
<dbReference type="InterPro" id="IPR011009">
    <property type="entry name" value="Kinase-like_dom_sf"/>
</dbReference>
<evidence type="ECO:0000313" key="4">
    <source>
        <dbReference type="Proteomes" id="UP001151699"/>
    </source>
</evidence>
<reference evidence="3" key="1">
    <citation type="submission" date="2022-07" db="EMBL/GenBank/DDBJ databases">
        <authorList>
            <person name="Trinca V."/>
            <person name="Uliana J.V.C."/>
            <person name="Torres T.T."/>
            <person name="Ward R.J."/>
            <person name="Monesi N."/>
        </authorList>
    </citation>
    <scope>NUCLEOTIDE SEQUENCE</scope>
    <source>
        <strain evidence="3">HSMRA1968</strain>
        <tissue evidence="3">Whole embryos</tissue>
    </source>
</reference>
<dbReference type="Gene3D" id="3.90.1200.10">
    <property type="match status" value="1"/>
</dbReference>
<dbReference type="SUPFAM" id="SSF56112">
    <property type="entry name" value="Protein kinase-like (PK-like)"/>
    <property type="match status" value="1"/>
</dbReference>
<feature type="compositionally biased region" description="Polar residues" evidence="1">
    <location>
        <begin position="31"/>
        <end position="42"/>
    </location>
</feature>
<proteinExistence type="predicted"/>
<comment type="caution">
    <text evidence="3">The sequence shown here is derived from an EMBL/GenBank/DDBJ whole genome shotgun (WGS) entry which is preliminary data.</text>
</comment>
<feature type="domain" description="CHK kinase-like" evidence="2">
    <location>
        <begin position="232"/>
        <end position="429"/>
    </location>
</feature>
<sequence length="521" mass="58954">MGNRIGKLFGSRSGSENITPVPHKSKKETNESSTTKPSSNVTRAVPHTDEKPLTGSEIGKNDTVTQSNTEVATSSSKIAEVTNVESPSAETIVTQSDVDTDDSKNLPEFLNVLLREISEKEGFTDFEFDVSAGSNHGDGFLAVIKRVIVAGTRNGKPDTLPLICKLMPTSQARRDQFNSDAVFIREAFMYSQVLPTFVEFQKEKGLGEKEGFYEFPKCYGTLDDKANDRFVIVLEDLKVSGYELFDKFKPADFNHVKLFAESLGKFHAVSFALKDQRPEVFAKFKHLRDVFVQQVEEKPEVMVPMFEFFFDKTIAAFKPEEETEINAINKLKANVTQELLRTSMGDVSEPFSIINHGDCWNNNMMYVYGKENNVPVDIRLLDYQISRYSSPVLDLLYFLFSSTDKPLRDVYYTEIIQLYHKALSANLNKMGSDANKIFSFEDLQDQLKKFGSYALIIAPMLLNIITTKPDDIPDLDNLAEEFKDKTVEEGMKAFINDASIDKFNARVRDVVHDILRLGYYQ</sequence>
<gene>
    <name evidence="3" type="ORF">Bhyg_16080</name>
</gene>
<dbReference type="Proteomes" id="UP001151699">
    <property type="component" value="Unassembled WGS sequence"/>
</dbReference>
<keyword evidence="4" id="KW-1185">Reference proteome</keyword>
<evidence type="ECO:0000259" key="2">
    <source>
        <dbReference type="SMART" id="SM00587"/>
    </source>
</evidence>
<dbReference type="OrthoDB" id="190089at2759"/>
<evidence type="ECO:0000313" key="3">
    <source>
        <dbReference type="EMBL" id="KAJ6632707.1"/>
    </source>
</evidence>
<protein>
    <recommendedName>
        <fullName evidence="2">CHK kinase-like domain-containing protein</fullName>
    </recommendedName>
</protein>
<accession>A0A9Q0MJZ7</accession>